<protein>
    <submittedName>
        <fullName evidence="1">Uncharacterized protein</fullName>
    </submittedName>
</protein>
<dbReference type="EMBL" id="GBXM01015515">
    <property type="protein sequence ID" value="JAH93062.1"/>
    <property type="molecule type" value="Transcribed_RNA"/>
</dbReference>
<proteinExistence type="predicted"/>
<organism evidence="1">
    <name type="scientific">Anguilla anguilla</name>
    <name type="common">European freshwater eel</name>
    <name type="synonym">Muraena anguilla</name>
    <dbReference type="NCBI Taxonomy" id="7936"/>
    <lineage>
        <taxon>Eukaryota</taxon>
        <taxon>Metazoa</taxon>
        <taxon>Chordata</taxon>
        <taxon>Craniata</taxon>
        <taxon>Vertebrata</taxon>
        <taxon>Euteleostomi</taxon>
        <taxon>Actinopterygii</taxon>
        <taxon>Neopterygii</taxon>
        <taxon>Teleostei</taxon>
        <taxon>Anguilliformes</taxon>
        <taxon>Anguillidae</taxon>
        <taxon>Anguilla</taxon>
    </lineage>
</organism>
<reference evidence="1" key="2">
    <citation type="journal article" date="2015" name="Fish Shellfish Immunol.">
        <title>Early steps in the European eel (Anguilla anguilla)-Vibrio vulnificus interaction in the gills: Role of the RtxA13 toxin.</title>
        <authorList>
            <person name="Callol A."/>
            <person name="Pajuelo D."/>
            <person name="Ebbesson L."/>
            <person name="Teles M."/>
            <person name="MacKenzie S."/>
            <person name="Amaro C."/>
        </authorList>
    </citation>
    <scope>NUCLEOTIDE SEQUENCE</scope>
</reference>
<accession>A0A0E9WRQ8</accession>
<evidence type="ECO:0000313" key="1">
    <source>
        <dbReference type="EMBL" id="JAH93062.1"/>
    </source>
</evidence>
<name>A0A0E9WRQ8_ANGAN</name>
<reference evidence="1" key="1">
    <citation type="submission" date="2014-11" db="EMBL/GenBank/DDBJ databases">
        <authorList>
            <person name="Amaro Gonzalez C."/>
        </authorList>
    </citation>
    <scope>NUCLEOTIDE SEQUENCE</scope>
</reference>
<dbReference type="AlphaFoldDB" id="A0A0E9WRQ8"/>
<sequence length="54" mass="5964">MCICVCQCGGKRKEICTGLREMGIGSDSLVGVSLRHFEGLNQNENILLAFLRYS</sequence>